<evidence type="ECO:0000313" key="5">
    <source>
        <dbReference type="EMBL" id="QOV20689.1"/>
    </source>
</evidence>
<accession>A0A7M2RK91</accession>
<dbReference type="RefSeq" id="WP_193737003.1">
    <property type="nucleotide sequence ID" value="NZ_CP063304.1"/>
</dbReference>
<keyword evidence="6" id="KW-1185">Reference proteome</keyword>
<dbReference type="Gene3D" id="2.60.40.10">
    <property type="entry name" value="Immunoglobulins"/>
    <property type="match status" value="1"/>
</dbReference>
<dbReference type="SMART" id="SM00642">
    <property type="entry name" value="Aamy"/>
    <property type="match status" value="1"/>
</dbReference>
<dbReference type="Proteomes" id="UP000593601">
    <property type="component" value="Chromosome"/>
</dbReference>
<reference evidence="5 6" key="1">
    <citation type="submission" date="2020-10" db="EMBL/GenBank/DDBJ databases">
        <title>Blautia liquoris sp.nov., isolated from the mud in a fermentation cellar used for the production of Chinese strong-flavoured liquor.</title>
        <authorList>
            <person name="Lu L."/>
        </authorList>
    </citation>
    <scope>NUCLEOTIDE SEQUENCE [LARGE SCALE GENOMIC DNA]</scope>
    <source>
        <strain evidence="5 6">LZLJ-3</strain>
    </source>
</reference>
<evidence type="ECO:0000259" key="4">
    <source>
        <dbReference type="SMART" id="SM00642"/>
    </source>
</evidence>
<evidence type="ECO:0000256" key="3">
    <source>
        <dbReference type="ARBA" id="ARBA00023295"/>
    </source>
</evidence>
<dbReference type="InterPro" id="IPR017853">
    <property type="entry name" value="GH"/>
</dbReference>
<sequence>MNLQAICHRPKSNYAYAICDNTILIRIRTAKGDCKRVRLVIGVKHKWADKETYDMEKTASDHLFDYYQFSYQVRESQLGYYFLISDDTTTVVYSESGFSQKFDDENAYFHYFQYPYINEPDVHKVPEWVHKAVFYQIFVDRFARGNDGFQADLRPWGELPDPHSFYGGDLKGILDKLDYLCDLGINALYLTPIFKSPSNHKYDTCDYREVDPMFGDKETLVRLVCEAHKRGMRVVLDGVFNHCSWYLPQFQDVLRNGDKSKYKDWFYIESFPITRYSEKEVNDYSRPLDLSNLNYKVFATSPNMPKLNTENREIRQYLLDTVVYWMREADLDGWRLDVSDEVSHDFWREFRKVVKQENPDTLILGENWHNAYPWLIGDQFDGVMNYPFTKSAIETFAMERKNAADLAADLSGYLMQNTWQAQNAMLNLLDSHDTMRFLTWCDYDEEKLKMAWMLMFTYVGMPCIYYGDEIGMSGKGDPDCRRTFEWDENKWNLDLHEFVKDLIHIRKKRKSLQYGGIKIYTEDEVFYLYREHREEKTLMVLNLTQKTIALERGWKCALTTRKFEDGNMNSTSSAIFYL</sequence>
<dbReference type="SUPFAM" id="SSF81296">
    <property type="entry name" value="E set domains"/>
    <property type="match status" value="1"/>
</dbReference>
<dbReference type="Gene3D" id="3.90.400.10">
    <property type="entry name" value="Oligo-1,6-glucosidase, Domain 2"/>
    <property type="match status" value="1"/>
</dbReference>
<dbReference type="GO" id="GO:0005975">
    <property type="term" value="P:carbohydrate metabolic process"/>
    <property type="evidence" value="ECO:0007669"/>
    <property type="project" value="InterPro"/>
</dbReference>
<organism evidence="5 6">
    <name type="scientific">Blautia liquoris</name>
    <dbReference type="NCBI Taxonomy" id="2779518"/>
    <lineage>
        <taxon>Bacteria</taxon>
        <taxon>Bacillati</taxon>
        <taxon>Bacillota</taxon>
        <taxon>Clostridia</taxon>
        <taxon>Lachnospirales</taxon>
        <taxon>Lachnospiraceae</taxon>
        <taxon>Blautia</taxon>
    </lineage>
</organism>
<dbReference type="EMBL" id="CP063304">
    <property type="protein sequence ID" value="QOV20689.1"/>
    <property type="molecule type" value="Genomic_DNA"/>
</dbReference>
<dbReference type="InterPro" id="IPR013783">
    <property type="entry name" value="Ig-like_fold"/>
</dbReference>
<gene>
    <name evidence="5" type="ORF">INP51_07110</name>
</gene>
<evidence type="ECO:0000313" key="6">
    <source>
        <dbReference type="Proteomes" id="UP000593601"/>
    </source>
</evidence>
<evidence type="ECO:0000256" key="2">
    <source>
        <dbReference type="ARBA" id="ARBA00022801"/>
    </source>
</evidence>
<dbReference type="Gene3D" id="3.20.20.80">
    <property type="entry name" value="Glycosidases"/>
    <property type="match status" value="1"/>
</dbReference>
<feature type="domain" description="Glycosyl hydrolase family 13 catalytic" evidence="4">
    <location>
        <begin position="136"/>
        <end position="506"/>
    </location>
</feature>
<dbReference type="InterPro" id="IPR045857">
    <property type="entry name" value="O16G_dom_2"/>
</dbReference>
<proteinExistence type="inferred from homology"/>
<dbReference type="InterPro" id="IPR004185">
    <property type="entry name" value="Glyco_hydro_13_lg-like_dom"/>
</dbReference>
<dbReference type="PANTHER" id="PTHR10357">
    <property type="entry name" value="ALPHA-AMYLASE FAMILY MEMBER"/>
    <property type="match status" value="1"/>
</dbReference>
<dbReference type="InterPro" id="IPR014756">
    <property type="entry name" value="Ig_E-set"/>
</dbReference>
<dbReference type="Pfam" id="PF02903">
    <property type="entry name" value="Alpha-amylase_N"/>
    <property type="match status" value="1"/>
</dbReference>
<dbReference type="KEGG" id="bliq:INP51_07110"/>
<dbReference type="SUPFAM" id="SSF51445">
    <property type="entry name" value="(Trans)glycosidases"/>
    <property type="match status" value="1"/>
</dbReference>
<comment type="similarity">
    <text evidence="1">Belongs to the glycosyl hydrolase 13 family.</text>
</comment>
<name>A0A7M2RK91_9FIRM</name>
<protein>
    <submittedName>
        <fullName evidence="5">Alpha-glycosidase</fullName>
    </submittedName>
</protein>
<dbReference type="CDD" id="cd02857">
    <property type="entry name" value="E_set_CDase_PDE_N"/>
    <property type="match status" value="1"/>
</dbReference>
<keyword evidence="3 5" id="KW-0326">Glycosidase</keyword>
<dbReference type="AlphaFoldDB" id="A0A7M2RK91"/>
<dbReference type="Pfam" id="PF00128">
    <property type="entry name" value="Alpha-amylase"/>
    <property type="match status" value="1"/>
</dbReference>
<dbReference type="GO" id="GO:0004553">
    <property type="term" value="F:hydrolase activity, hydrolyzing O-glycosyl compounds"/>
    <property type="evidence" value="ECO:0007669"/>
    <property type="project" value="InterPro"/>
</dbReference>
<dbReference type="PANTHER" id="PTHR10357:SF210">
    <property type="entry name" value="MALTODEXTRIN GLUCOSIDASE"/>
    <property type="match status" value="1"/>
</dbReference>
<keyword evidence="2" id="KW-0378">Hydrolase</keyword>
<dbReference type="InterPro" id="IPR006047">
    <property type="entry name" value="GH13_cat_dom"/>
</dbReference>
<evidence type="ECO:0000256" key="1">
    <source>
        <dbReference type="ARBA" id="ARBA00008061"/>
    </source>
</evidence>
<dbReference type="CDD" id="cd11338">
    <property type="entry name" value="AmyAc_CMD"/>
    <property type="match status" value="1"/>
</dbReference>